<dbReference type="Proteomes" id="UP000266841">
    <property type="component" value="Unassembled WGS sequence"/>
</dbReference>
<dbReference type="OrthoDB" id="50458at2759"/>
<proteinExistence type="predicted"/>
<comment type="caution">
    <text evidence="1">The sequence shown here is derived from an EMBL/GenBank/DDBJ whole genome shotgun (WGS) entry which is preliminary data.</text>
</comment>
<keyword evidence="2" id="KW-1185">Reference proteome</keyword>
<accession>K0S3Q5</accession>
<evidence type="ECO:0000313" key="1">
    <source>
        <dbReference type="EMBL" id="EJK53522.1"/>
    </source>
</evidence>
<dbReference type="AlphaFoldDB" id="K0S3Q5"/>
<evidence type="ECO:0000313" key="2">
    <source>
        <dbReference type="Proteomes" id="UP000266841"/>
    </source>
</evidence>
<dbReference type="EMBL" id="AGNL01037625">
    <property type="protein sequence ID" value="EJK53522.1"/>
    <property type="molecule type" value="Genomic_DNA"/>
</dbReference>
<gene>
    <name evidence="1" type="ORF">THAOC_27029</name>
</gene>
<evidence type="ECO:0008006" key="3">
    <source>
        <dbReference type="Google" id="ProtNLM"/>
    </source>
</evidence>
<sequence>MGRKQQKEEELKLSKPRLADCRVDVRDLPNRFSFNPLPINFAINSEYRKRRKDQKKVDKLTAQIPYHEGRGNKDEVTKIKEQVESIWQKARDAQFA</sequence>
<protein>
    <recommendedName>
        <fullName evidence="3">Enkurin domain-containing protein</fullName>
    </recommendedName>
</protein>
<name>K0S3Q5_THAOC</name>
<reference evidence="1 2" key="1">
    <citation type="journal article" date="2012" name="Genome Biol.">
        <title>Genome and low-iron response of an oceanic diatom adapted to chronic iron limitation.</title>
        <authorList>
            <person name="Lommer M."/>
            <person name="Specht M."/>
            <person name="Roy A.S."/>
            <person name="Kraemer L."/>
            <person name="Andreson R."/>
            <person name="Gutowska M.A."/>
            <person name="Wolf J."/>
            <person name="Bergner S.V."/>
            <person name="Schilhabel M.B."/>
            <person name="Klostermeier U.C."/>
            <person name="Beiko R.G."/>
            <person name="Rosenstiel P."/>
            <person name="Hippler M."/>
            <person name="Laroche J."/>
        </authorList>
    </citation>
    <scope>NUCLEOTIDE SEQUENCE [LARGE SCALE GENOMIC DNA]</scope>
    <source>
        <strain evidence="1 2">CCMP1005</strain>
    </source>
</reference>
<organism evidence="1 2">
    <name type="scientific">Thalassiosira oceanica</name>
    <name type="common">Marine diatom</name>
    <dbReference type="NCBI Taxonomy" id="159749"/>
    <lineage>
        <taxon>Eukaryota</taxon>
        <taxon>Sar</taxon>
        <taxon>Stramenopiles</taxon>
        <taxon>Ochrophyta</taxon>
        <taxon>Bacillariophyta</taxon>
        <taxon>Coscinodiscophyceae</taxon>
        <taxon>Thalassiosirophycidae</taxon>
        <taxon>Thalassiosirales</taxon>
        <taxon>Thalassiosiraceae</taxon>
        <taxon>Thalassiosira</taxon>
    </lineage>
</organism>